<evidence type="ECO:0000313" key="4">
    <source>
        <dbReference type="Proteomes" id="UP000003250"/>
    </source>
</evidence>
<feature type="compositionally biased region" description="Low complexity" evidence="1">
    <location>
        <begin position="114"/>
        <end position="124"/>
    </location>
</feature>
<dbReference type="PROSITE" id="PS51782">
    <property type="entry name" value="LYSM"/>
    <property type="match status" value="1"/>
</dbReference>
<dbReference type="PANTHER" id="PTHR34700">
    <property type="entry name" value="POTASSIUM BINDING PROTEIN KBP"/>
    <property type="match status" value="1"/>
</dbReference>
<dbReference type="EMBL" id="AHAM01000221">
    <property type="protein sequence ID" value="EHK54209.1"/>
    <property type="molecule type" value="Genomic_DNA"/>
</dbReference>
<protein>
    <submittedName>
        <fullName evidence="3">Peptidoglycan-binding lysin domain-containing protein</fullName>
    </submittedName>
</protein>
<keyword evidence="4" id="KW-1185">Reference proteome</keyword>
<dbReference type="RefSeq" id="WP_008838857.1">
    <property type="nucleotide sequence ID" value="NZ_AHAM01000221.1"/>
</dbReference>
<organism evidence="3 4">
    <name type="scientific">Mesorhizobium alhagi CCNWXJ12-2</name>
    <dbReference type="NCBI Taxonomy" id="1107882"/>
    <lineage>
        <taxon>Bacteria</taxon>
        <taxon>Pseudomonadati</taxon>
        <taxon>Pseudomonadota</taxon>
        <taxon>Alphaproteobacteria</taxon>
        <taxon>Hyphomicrobiales</taxon>
        <taxon>Phyllobacteriaceae</taxon>
        <taxon>Allomesorhizobium</taxon>
    </lineage>
</organism>
<dbReference type="Proteomes" id="UP000003250">
    <property type="component" value="Unassembled WGS sequence"/>
</dbReference>
<proteinExistence type="predicted"/>
<dbReference type="PANTHER" id="PTHR34700:SF4">
    <property type="entry name" value="PHAGE-LIKE ELEMENT PBSX PROTEIN XKDP"/>
    <property type="match status" value="1"/>
</dbReference>
<dbReference type="Gene3D" id="3.10.350.10">
    <property type="entry name" value="LysM domain"/>
    <property type="match status" value="1"/>
</dbReference>
<reference evidence="3 4" key="1">
    <citation type="journal article" date="2012" name="J. Bacteriol.">
        <title>Draft Genome Sequence of Mesorhizobium alhagi CCNWXJ12-2T, a Novel Salt-Resistant Species Isolated from the Desert of Northwestern China.</title>
        <authorList>
            <person name="Zhou M."/>
            <person name="Chen W."/>
            <person name="Chen H."/>
            <person name="Wei G."/>
        </authorList>
    </citation>
    <scope>NUCLEOTIDE SEQUENCE [LARGE SCALE GENOMIC DNA]</scope>
    <source>
        <strain evidence="3 4">CCNWXJ12-2</strain>
    </source>
</reference>
<dbReference type="CDD" id="cd00118">
    <property type="entry name" value="LysM"/>
    <property type="match status" value="1"/>
</dbReference>
<evidence type="ECO:0000259" key="2">
    <source>
        <dbReference type="PROSITE" id="PS51782"/>
    </source>
</evidence>
<dbReference type="InterPro" id="IPR052196">
    <property type="entry name" value="Bact_Kbp"/>
</dbReference>
<dbReference type="AlphaFoldDB" id="H0HYK0"/>
<dbReference type="Pfam" id="PF01476">
    <property type="entry name" value="LysM"/>
    <property type="match status" value="1"/>
</dbReference>
<feature type="domain" description="LysM" evidence="2">
    <location>
        <begin position="249"/>
        <end position="298"/>
    </location>
</feature>
<feature type="region of interest" description="Disordered" evidence="1">
    <location>
        <begin position="301"/>
        <end position="323"/>
    </location>
</feature>
<evidence type="ECO:0000313" key="3">
    <source>
        <dbReference type="EMBL" id="EHK54209.1"/>
    </source>
</evidence>
<dbReference type="SMART" id="SM00257">
    <property type="entry name" value="LysM"/>
    <property type="match status" value="1"/>
</dbReference>
<dbReference type="SUPFAM" id="SSF54106">
    <property type="entry name" value="LysM domain"/>
    <property type="match status" value="1"/>
</dbReference>
<dbReference type="InterPro" id="IPR018392">
    <property type="entry name" value="LysM"/>
</dbReference>
<dbReference type="InterPro" id="IPR036779">
    <property type="entry name" value="LysM_dom_sf"/>
</dbReference>
<sequence>MLPTFDVVSVQGDGSIVIAGRAAPNARVEAVTETRNIGAATTGSNGDFVIVITLEPGDYQILLRQIIADDIQLSREAAIISVPESEDGEVLVLVEMAGEASRLIAVPNARSADPRAPTSAGSPATAPPPAPLHGLSISVEAVETEGSSMFVAGAADPGRRVLAYADNIAIGEAVASPAGRFLIETERELALGDPMIRVDAVGADGTEVLARAAVPFTNEGADDFGKVFSAPSGAQASETTSARTGNVKRSVIIRRGDTLWRISRRVYGQGVRYSAIYLANQSQIKNPDRIWPGQVFRVPEETTEGDLSDMEAVGKQATTSAIE</sequence>
<gene>
    <name evidence="3" type="ORF">MAXJ12_26403</name>
</gene>
<evidence type="ECO:0000256" key="1">
    <source>
        <dbReference type="SAM" id="MobiDB-lite"/>
    </source>
</evidence>
<name>H0HYK0_9HYPH</name>
<dbReference type="PATRIC" id="fig|1107882.3.peg.5123"/>
<feature type="region of interest" description="Disordered" evidence="1">
    <location>
        <begin position="108"/>
        <end position="133"/>
    </location>
</feature>
<accession>H0HYK0</accession>